<keyword evidence="2" id="KW-0238">DNA-binding</keyword>
<keyword evidence="3" id="KW-0233">DNA recombination</keyword>
<evidence type="ECO:0000256" key="3">
    <source>
        <dbReference type="ARBA" id="ARBA00023172"/>
    </source>
</evidence>
<dbReference type="RefSeq" id="WP_090342074.1">
    <property type="nucleotide sequence ID" value="NZ_FNXY01000012.1"/>
</dbReference>
<keyword evidence="6" id="KW-1185">Reference proteome</keyword>
<dbReference type="InterPro" id="IPR011010">
    <property type="entry name" value="DNA_brk_join_enz"/>
</dbReference>
<dbReference type="AlphaFoldDB" id="A0A1H7B4I8"/>
<dbReference type="Pfam" id="PF00589">
    <property type="entry name" value="Phage_integrase"/>
    <property type="match status" value="1"/>
</dbReference>
<feature type="domain" description="Tyr recombinase" evidence="4">
    <location>
        <begin position="212"/>
        <end position="393"/>
    </location>
</feature>
<dbReference type="GO" id="GO:0015074">
    <property type="term" value="P:DNA integration"/>
    <property type="evidence" value="ECO:0007669"/>
    <property type="project" value="InterPro"/>
</dbReference>
<dbReference type="OrthoDB" id="1493636at2"/>
<dbReference type="Pfam" id="PF13102">
    <property type="entry name" value="Phage_int_SAM_5"/>
    <property type="match status" value="1"/>
</dbReference>
<dbReference type="SUPFAM" id="SSF56349">
    <property type="entry name" value="DNA breaking-rejoining enzymes"/>
    <property type="match status" value="1"/>
</dbReference>
<dbReference type="PANTHER" id="PTHR30349:SF41">
    <property type="entry name" value="INTEGRASE_RECOMBINASE PROTEIN MJ0367-RELATED"/>
    <property type="match status" value="1"/>
</dbReference>
<dbReference type="STRING" id="408657.SAMN04487995_6041"/>
<dbReference type="PANTHER" id="PTHR30349">
    <property type="entry name" value="PHAGE INTEGRASE-RELATED"/>
    <property type="match status" value="1"/>
</dbReference>
<dbReference type="Proteomes" id="UP000199532">
    <property type="component" value="Unassembled WGS sequence"/>
</dbReference>
<dbReference type="Pfam" id="PF17293">
    <property type="entry name" value="Arm-DNA-bind_5"/>
    <property type="match status" value="1"/>
</dbReference>
<reference evidence="5 6" key="1">
    <citation type="submission" date="2016-10" db="EMBL/GenBank/DDBJ databases">
        <authorList>
            <person name="de Groot N.N."/>
        </authorList>
    </citation>
    <scope>NUCLEOTIDE SEQUENCE [LARGE SCALE GENOMIC DNA]</scope>
    <source>
        <strain evidence="5 6">DSM 19938</strain>
    </source>
</reference>
<dbReference type="CDD" id="cd01185">
    <property type="entry name" value="INTN1_C_like"/>
    <property type="match status" value="1"/>
</dbReference>
<dbReference type="InterPro" id="IPR035386">
    <property type="entry name" value="Arm-DNA-bind_5"/>
</dbReference>
<dbReference type="EMBL" id="FNXY01000012">
    <property type="protein sequence ID" value="SEJ71167.1"/>
    <property type="molecule type" value="Genomic_DNA"/>
</dbReference>
<name>A0A1H7B4I8_9BACT</name>
<sequence length="395" mass="45727">MFKDQFVKYKVVYDRKKQAIKKGKALVQIEAYQYGDRRYFSTGIYLTPAQWSQKNRNAKDLYLSSQIRSFITKLEKHEKEFRYYNDGHFTLAEFDSLKAQISDRLPAEKQPTFNEFFAAQIKARDKEFKWNTYRQQTACINLLNEFNPSISFGELKFKTIDGLHQFMVNKGHNNSTSQKRHKIIKGYIEKAIKLELLTVNPYNNFTIPKPVVNKMALLPSELRQIEELQFEPGQERLKKVRDMFLFSVYTGLRWGDVAELSANSFIDSGNELVLSIKASKTNKLFQLPLSLTFEGKGQEIAKRYIASANTSKLFKGIYNAFANKSLKTIGSLAGIKKSLHFHMARHTAATLMAQLVGVLVAQNILQHSKLSTTQDYLHLSDQDRNERLQNVKNWY</sequence>
<evidence type="ECO:0000259" key="4">
    <source>
        <dbReference type="PROSITE" id="PS51898"/>
    </source>
</evidence>
<dbReference type="InterPro" id="IPR002104">
    <property type="entry name" value="Integrase_catalytic"/>
</dbReference>
<dbReference type="Gene3D" id="1.10.443.10">
    <property type="entry name" value="Intergrase catalytic core"/>
    <property type="match status" value="1"/>
</dbReference>
<protein>
    <submittedName>
        <fullName evidence="5">Site-specific recombinase XerC</fullName>
    </submittedName>
</protein>
<gene>
    <name evidence="5" type="ORF">SAMN04487995_6041</name>
</gene>
<dbReference type="InterPro" id="IPR050090">
    <property type="entry name" value="Tyrosine_recombinase_XerCD"/>
</dbReference>
<comment type="similarity">
    <text evidence="1">Belongs to the 'phage' integrase family.</text>
</comment>
<dbReference type="Gene3D" id="1.10.150.130">
    <property type="match status" value="1"/>
</dbReference>
<dbReference type="PROSITE" id="PS51898">
    <property type="entry name" value="TYR_RECOMBINASE"/>
    <property type="match status" value="1"/>
</dbReference>
<dbReference type="GO" id="GO:0003677">
    <property type="term" value="F:DNA binding"/>
    <property type="evidence" value="ECO:0007669"/>
    <property type="project" value="UniProtKB-KW"/>
</dbReference>
<evidence type="ECO:0000313" key="5">
    <source>
        <dbReference type="EMBL" id="SEJ71167.1"/>
    </source>
</evidence>
<dbReference type="InterPro" id="IPR025269">
    <property type="entry name" value="SAM-like_dom"/>
</dbReference>
<proteinExistence type="inferred from homology"/>
<evidence type="ECO:0000256" key="1">
    <source>
        <dbReference type="ARBA" id="ARBA00008857"/>
    </source>
</evidence>
<dbReference type="InterPro" id="IPR010998">
    <property type="entry name" value="Integrase_recombinase_N"/>
</dbReference>
<organism evidence="5 6">
    <name type="scientific">Dyadobacter koreensis</name>
    <dbReference type="NCBI Taxonomy" id="408657"/>
    <lineage>
        <taxon>Bacteria</taxon>
        <taxon>Pseudomonadati</taxon>
        <taxon>Bacteroidota</taxon>
        <taxon>Cytophagia</taxon>
        <taxon>Cytophagales</taxon>
        <taxon>Spirosomataceae</taxon>
        <taxon>Dyadobacter</taxon>
    </lineage>
</organism>
<evidence type="ECO:0000313" key="6">
    <source>
        <dbReference type="Proteomes" id="UP000199532"/>
    </source>
</evidence>
<dbReference type="InterPro" id="IPR013762">
    <property type="entry name" value="Integrase-like_cat_sf"/>
</dbReference>
<accession>A0A1H7B4I8</accession>
<evidence type="ECO:0000256" key="2">
    <source>
        <dbReference type="ARBA" id="ARBA00023125"/>
    </source>
</evidence>
<dbReference type="GO" id="GO:0006310">
    <property type="term" value="P:DNA recombination"/>
    <property type="evidence" value="ECO:0007669"/>
    <property type="project" value="UniProtKB-KW"/>
</dbReference>